<gene>
    <name evidence="1" type="ORF">KI387_024764</name>
</gene>
<evidence type="ECO:0000313" key="1">
    <source>
        <dbReference type="EMBL" id="KAH9316137.1"/>
    </source>
</evidence>
<reference evidence="1 2" key="1">
    <citation type="journal article" date="2021" name="Nat. Plants">
        <title>The Taxus genome provides insights into paclitaxel biosynthesis.</title>
        <authorList>
            <person name="Xiong X."/>
            <person name="Gou J."/>
            <person name="Liao Q."/>
            <person name="Li Y."/>
            <person name="Zhou Q."/>
            <person name="Bi G."/>
            <person name="Li C."/>
            <person name="Du R."/>
            <person name="Wang X."/>
            <person name="Sun T."/>
            <person name="Guo L."/>
            <person name="Liang H."/>
            <person name="Lu P."/>
            <person name="Wu Y."/>
            <person name="Zhang Z."/>
            <person name="Ro D.K."/>
            <person name="Shang Y."/>
            <person name="Huang S."/>
            <person name="Yan J."/>
        </authorList>
    </citation>
    <scope>NUCLEOTIDE SEQUENCE [LARGE SCALE GENOMIC DNA]</scope>
    <source>
        <strain evidence="1">Ta-2019</strain>
    </source>
</reference>
<keyword evidence="2" id="KW-1185">Reference proteome</keyword>
<dbReference type="EMBL" id="JAHRHJ020000005">
    <property type="protein sequence ID" value="KAH9316137.1"/>
    <property type="molecule type" value="Genomic_DNA"/>
</dbReference>
<proteinExistence type="predicted"/>
<dbReference type="AlphaFoldDB" id="A0AA38G4Y4"/>
<protein>
    <submittedName>
        <fullName evidence="1">Uncharacterized protein</fullName>
    </submittedName>
</protein>
<organism evidence="1 2">
    <name type="scientific">Taxus chinensis</name>
    <name type="common">Chinese yew</name>
    <name type="synonym">Taxus wallichiana var. chinensis</name>
    <dbReference type="NCBI Taxonomy" id="29808"/>
    <lineage>
        <taxon>Eukaryota</taxon>
        <taxon>Viridiplantae</taxon>
        <taxon>Streptophyta</taxon>
        <taxon>Embryophyta</taxon>
        <taxon>Tracheophyta</taxon>
        <taxon>Spermatophyta</taxon>
        <taxon>Pinopsida</taxon>
        <taxon>Pinidae</taxon>
        <taxon>Conifers II</taxon>
        <taxon>Cupressales</taxon>
        <taxon>Taxaceae</taxon>
        <taxon>Taxus</taxon>
    </lineage>
</organism>
<sequence>VVDAYNVNGTEQWALVKEHNEVVQLEFLSLCLAKRCMECLMLRLGPLNDILVKGLFEEARRFVGFLLRKDVKAFLSLKRFPGLVSLVPFPVEMLVSTFVHLFSRFHYPPIVPFSAPLRFESPLFSLSFPLVAELVQEGEVLQTPDPLKELSFSDLVASAGRPMPPGCLMPHVMSLERGSSQGLEIQPWRSPSSLYLSSGLHFSSVPSRVMGGVPNAGRVRLLWTCSGDVGFVFFFLLRARRVWFPKRRIRKRLWSLSLRVC</sequence>
<comment type="caution">
    <text evidence="1">The sequence shown here is derived from an EMBL/GenBank/DDBJ whole genome shotgun (WGS) entry which is preliminary data.</text>
</comment>
<feature type="non-terminal residue" evidence="1">
    <location>
        <position position="1"/>
    </location>
</feature>
<accession>A0AA38G4Y4</accession>
<name>A0AA38G4Y4_TAXCH</name>
<evidence type="ECO:0000313" key="2">
    <source>
        <dbReference type="Proteomes" id="UP000824469"/>
    </source>
</evidence>
<dbReference type="Proteomes" id="UP000824469">
    <property type="component" value="Unassembled WGS sequence"/>
</dbReference>